<evidence type="ECO:0000313" key="2">
    <source>
        <dbReference type="Proteomes" id="UP001476798"/>
    </source>
</evidence>
<proteinExistence type="predicted"/>
<dbReference type="Proteomes" id="UP001476798">
    <property type="component" value="Unassembled WGS sequence"/>
</dbReference>
<organism evidence="1 2">
    <name type="scientific">Goodea atripinnis</name>
    <dbReference type="NCBI Taxonomy" id="208336"/>
    <lineage>
        <taxon>Eukaryota</taxon>
        <taxon>Metazoa</taxon>
        <taxon>Chordata</taxon>
        <taxon>Craniata</taxon>
        <taxon>Vertebrata</taxon>
        <taxon>Euteleostomi</taxon>
        <taxon>Actinopterygii</taxon>
        <taxon>Neopterygii</taxon>
        <taxon>Teleostei</taxon>
        <taxon>Neoteleostei</taxon>
        <taxon>Acanthomorphata</taxon>
        <taxon>Ovalentaria</taxon>
        <taxon>Atherinomorphae</taxon>
        <taxon>Cyprinodontiformes</taxon>
        <taxon>Goodeidae</taxon>
        <taxon>Goodea</taxon>
    </lineage>
</organism>
<feature type="non-terminal residue" evidence="1">
    <location>
        <position position="1"/>
    </location>
</feature>
<reference evidence="1 2" key="1">
    <citation type="submission" date="2021-06" db="EMBL/GenBank/DDBJ databases">
        <authorList>
            <person name="Palmer J.M."/>
        </authorList>
    </citation>
    <scope>NUCLEOTIDE SEQUENCE [LARGE SCALE GENOMIC DNA]</scope>
    <source>
        <strain evidence="1 2">GA_2019</strain>
        <tissue evidence="1">Muscle</tissue>
    </source>
</reference>
<accession>A0ABV0PDG3</accession>
<protein>
    <submittedName>
        <fullName evidence="1">Uncharacterized protein</fullName>
    </submittedName>
</protein>
<dbReference type="EMBL" id="JAHRIO010070760">
    <property type="protein sequence ID" value="MEQ2181519.1"/>
    <property type="molecule type" value="Genomic_DNA"/>
</dbReference>
<comment type="caution">
    <text evidence="1">The sequence shown here is derived from an EMBL/GenBank/DDBJ whole genome shotgun (WGS) entry which is preliminary data.</text>
</comment>
<evidence type="ECO:0000313" key="1">
    <source>
        <dbReference type="EMBL" id="MEQ2181519.1"/>
    </source>
</evidence>
<keyword evidence="2" id="KW-1185">Reference proteome</keyword>
<name>A0ABV0PDG3_9TELE</name>
<sequence>CFIYAFLWIRREAETSVKETWENAARWLFILPARATYLFRVALDRCPKQQQRPCTQITREERWLDGGELPSMKH</sequence>
<gene>
    <name evidence="1" type="ORF">GOODEAATRI_012415</name>
</gene>